<feature type="chain" id="PRO_5047255059" description="Alpha/beta hydrolase" evidence="1">
    <location>
        <begin position="22"/>
        <end position="241"/>
    </location>
</feature>
<name>A0ABT3NVF7_9PROT</name>
<dbReference type="SUPFAM" id="SSF53474">
    <property type="entry name" value="alpha/beta-Hydrolases"/>
    <property type="match status" value="1"/>
</dbReference>
<dbReference type="RefSeq" id="WP_301590129.1">
    <property type="nucleotide sequence ID" value="NZ_JAPFQI010000007.1"/>
</dbReference>
<evidence type="ECO:0008006" key="4">
    <source>
        <dbReference type="Google" id="ProtNLM"/>
    </source>
</evidence>
<dbReference type="InterPro" id="IPR029058">
    <property type="entry name" value="AB_hydrolase_fold"/>
</dbReference>
<accession>A0ABT3NVF7</accession>
<keyword evidence="1" id="KW-0732">Signal</keyword>
<comment type="caution">
    <text evidence="2">The sequence shown here is derived from an EMBL/GenBank/DDBJ whole genome shotgun (WGS) entry which is preliminary data.</text>
</comment>
<protein>
    <recommendedName>
        <fullName evidence="4">Alpha/beta hydrolase</fullName>
    </recommendedName>
</protein>
<evidence type="ECO:0000256" key="1">
    <source>
        <dbReference type="SAM" id="SignalP"/>
    </source>
</evidence>
<evidence type="ECO:0000313" key="2">
    <source>
        <dbReference type="EMBL" id="MCW8086148.1"/>
    </source>
</evidence>
<proteinExistence type="predicted"/>
<feature type="signal peptide" evidence="1">
    <location>
        <begin position="1"/>
        <end position="21"/>
    </location>
</feature>
<dbReference type="EMBL" id="JAPFQI010000007">
    <property type="protein sequence ID" value="MCW8086148.1"/>
    <property type="molecule type" value="Genomic_DNA"/>
</dbReference>
<sequence>MCNHASALLIAALLVASPGLGCEGERAETLPADAATSAIGAGTDAMLELPPRTGSKRWPVVMILRGADAADARSEDYAVALLRQGIAVLEIHAPDEAVLDRTFAWVAAHPRLDAARVGVLGFWDGARVSLAAGRGAVVALDPGCAGLALPREGVVLLVHGMAAPDAPACAALDGTPGLTRLALPGIGHGWDLSPFATLASALLPDPSGVGRRRVRPDPVAAEALAPIVAAWLATQLQRRLP</sequence>
<reference evidence="2 3" key="1">
    <citation type="submission" date="2022-10" db="EMBL/GenBank/DDBJ databases">
        <title>Roseococcus glaciei nov., sp. nov., isolated from glacier.</title>
        <authorList>
            <person name="Liu Q."/>
            <person name="Xin Y.-H."/>
        </authorList>
    </citation>
    <scope>NUCLEOTIDE SEQUENCE [LARGE SCALE GENOMIC DNA]</scope>
    <source>
        <strain evidence="2 3">MDT2-1-1</strain>
    </source>
</reference>
<evidence type="ECO:0000313" key="3">
    <source>
        <dbReference type="Proteomes" id="UP001526430"/>
    </source>
</evidence>
<dbReference type="Gene3D" id="3.40.50.1820">
    <property type="entry name" value="alpha/beta hydrolase"/>
    <property type="match status" value="1"/>
</dbReference>
<dbReference type="Proteomes" id="UP001526430">
    <property type="component" value="Unassembled WGS sequence"/>
</dbReference>
<organism evidence="2 3">
    <name type="scientific">Sabulicella glaciei</name>
    <dbReference type="NCBI Taxonomy" id="2984948"/>
    <lineage>
        <taxon>Bacteria</taxon>
        <taxon>Pseudomonadati</taxon>
        <taxon>Pseudomonadota</taxon>
        <taxon>Alphaproteobacteria</taxon>
        <taxon>Acetobacterales</taxon>
        <taxon>Acetobacteraceae</taxon>
        <taxon>Sabulicella</taxon>
    </lineage>
</organism>
<gene>
    <name evidence="2" type="ORF">OF850_10960</name>
</gene>
<keyword evidence="3" id="KW-1185">Reference proteome</keyword>